<dbReference type="InterPro" id="IPR007300">
    <property type="entry name" value="CidB/LrgB"/>
</dbReference>
<dbReference type="OrthoDB" id="9811701at2"/>
<keyword evidence="7" id="KW-1185">Reference proteome</keyword>
<evidence type="ECO:0000256" key="2">
    <source>
        <dbReference type="ARBA" id="ARBA00022692"/>
    </source>
</evidence>
<evidence type="ECO:0000313" key="6">
    <source>
        <dbReference type="EMBL" id="QEA12953.1"/>
    </source>
</evidence>
<evidence type="ECO:0000313" key="7">
    <source>
        <dbReference type="Proteomes" id="UP000321199"/>
    </source>
</evidence>
<comment type="subcellular location">
    <subcellularLocation>
        <location evidence="1">Membrane</location>
        <topology evidence="1">Multi-pass membrane protein</topology>
    </subcellularLocation>
</comment>
<feature type="transmembrane region" description="Helical" evidence="5">
    <location>
        <begin position="184"/>
        <end position="204"/>
    </location>
</feature>
<dbReference type="KEGG" id="cof:FOZ74_07885"/>
<feature type="transmembrane region" description="Helical" evidence="5">
    <location>
        <begin position="210"/>
        <end position="236"/>
    </location>
</feature>
<dbReference type="GO" id="GO:0016020">
    <property type="term" value="C:membrane"/>
    <property type="evidence" value="ECO:0007669"/>
    <property type="project" value="UniProtKB-SubCell"/>
</dbReference>
<dbReference type="EMBL" id="CP042344">
    <property type="protein sequence ID" value="QEA12953.1"/>
    <property type="molecule type" value="Genomic_DNA"/>
</dbReference>
<evidence type="ECO:0000256" key="5">
    <source>
        <dbReference type="SAM" id="Phobius"/>
    </source>
</evidence>
<protein>
    <submittedName>
        <fullName evidence="6">LrgB family protein</fullName>
    </submittedName>
</protein>
<dbReference type="RefSeq" id="WP_146912546.1">
    <property type="nucleotide sequence ID" value="NZ_CP042344.1"/>
</dbReference>
<gene>
    <name evidence="6" type="ORF">FOZ74_07885</name>
</gene>
<keyword evidence="2 5" id="KW-0812">Transmembrane</keyword>
<dbReference type="PANTHER" id="PTHR30249:SF0">
    <property type="entry name" value="PLASTIDAL GLYCOLATE_GLYCERATE TRANSLOCATOR 1, CHLOROPLASTIC"/>
    <property type="match status" value="1"/>
</dbReference>
<keyword evidence="3 5" id="KW-1133">Transmembrane helix</keyword>
<evidence type="ECO:0000256" key="1">
    <source>
        <dbReference type="ARBA" id="ARBA00004141"/>
    </source>
</evidence>
<dbReference type="Pfam" id="PF04172">
    <property type="entry name" value="LrgB"/>
    <property type="match status" value="1"/>
</dbReference>
<feature type="transmembrane region" description="Helical" evidence="5">
    <location>
        <begin position="35"/>
        <end position="57"/>
    </location>
</feature>
<accession>A0A5B8RV08</accession>
<feature type="transmembrane region" description="Helical" evidence="5">
    <location>
        <begin position="69"/>
        <end position="88"/>
    </location>
</feature>
<keyword evidence="4 5" id="KW-0472">Membrane</keyword>
<organism evidence="6 7">
    <name type="scientific">Comamonas flocculans</name>
    <dbReference type="NCBI Taxonomy" id="2597701"/>
    <lineage>
        <taxon>Bacteria</taxon>
        <taxon>Pseudomonadati</taxon>
        <taxon>Pseudomonadota</taxon>
        <taxon>Betaproteobacteria</taxon>
        <taxon>Burkholderiales</taxon>
        <taxon>Comamonadaceae</taxon>
        <taxon>Comamonas</taxon>
    </lineage>
</organism>
<reference evidence="6 7" key="1">
    <citation type="submission" date="2019-07" db="EMBL/GenBank/DDBJ databases">
        <title>Complete genome sequence of Comamonas sp. NLF 7-7 isolated from livestock.</title>
        <authorList>
            <person name="Kim D.H."/>
            <person name="Kim J.G."/>
        </authorList>
    </citation>
    <scope>NUCLEOTIDE SEQUENCE [LARGE SCALE GENOMIC DNA]</scope>
    <source>
        <strain evidence="6 7">NLF 7-7</strain>
    </source>
</reference>
<feature type="transmembrane region" description="Helical" evidence="5">
    <location>
        <begin position="156"/>
        <end position="177"/>
    </location>
</feature>
<proteinExistence type="predicted"/>
<feature type="transmembrane region" description="Helical" evidence="5">
    <location>
        <begin position="6"/>
        <end position="28"/>
    </location>
</feature>
<evidence type="ECO:0000256" key="3">
    <source>
        <dbReference type="ARBA" id="ARBA00022989"/>
    </source>
</evidence>
<dbReference type="AlphaFoldDB" id="A0A5B8RV08"/>
<sequence length="242" mass="24887">MRLNAIWVYLASQPLLWLALTVTLFWLARRLYLAVGGLALCNPVLVSIAAIVCLLLLTGTGYQTYFDGAQFIHFLLGPATVALAVPLVQQLPVLRRSLAPLSVALLVGALAGILSTVALCWLLGVDGRTLLSLLPRSITTPIAMGVSDQIGGSAELTVVFVVITGVLGAAFGVPLLGRLVRSDPVAGGFALGVTAHGIGTARAFEVNEQAGAFAGLGMGLNGALTAVLIPLVVWALGLQGAA</sequence>
<evidence type="ECO:0000256" key="4">
    <source>
        <dbReference type="ARBA" id="ARBA00023136"/>
    </source>
</evidence>
<dbReference type="Proteomes" id="UP000321199">
    <property type="component" value="Chromosome"/>
</dbReference>
<name>A0A5B8RV08_9BURK</name>
<dbReference type="PANTHER" id="PTHR30249">
    <property type="entry name" value="PUTATIVE SEROTONIN TRANSPORTER"/>
    <property type="match status" value="1"/>
</dbReference>
<feature type="transmembrane region" description="Helical" evidence="5">
    <location>
        <begin position="100"/>
        <end position="124"/>
    </location>
</feature>